<evidence type="ECO:0000256" key="1">
    <source>
        <dbReference type="SAM" id="MobiDB-lite"/>
    </source>
</evidence>
<feature type="compositionally biased region" description="Low complexity" evidence="1">
    <location>
        <begin position="588"/>
        <end position="603"/>
    </location>
</feature>
<feature type="region of interest" description="Disordered" evidence="1">
    <location>
        <begin position="372"/>
        <end position="394"/>
    </location>
</feature>
<feature type="compositionally biased region" description="Basic residues" evidence="1">
    <location>
        <begin position="490"/>
        <end position="501"/>
    </location>
</feature>
<evidence type="ECO:0000313" key="3">
    <source>
        <dbReference type="Proteomes" id="UP001153618"/>
    </source>
</evidence>
<reference evidence="2" key="1">
    <citation type="submission" date="2021-07" db="EMBL/GenBank/DDBJ databases">
        <authorList>
            <person name="Branca A.L. A."/>
        </authorList>
    </citation>
    <scope>NUCLEOTIDE SEQUENCE</scope>
</reference>
<name>A0A9W4I351_PENOL</name>
<feature type="compositionally biased region" description="Polar residues" evidence="1">
    <location>
        <begin position="505"/>
        <end position="516"/>
    </location>
</feature>
<feature type="compositionally biased region" description="Polar residues" evidence="1">
    <location>
        <begin position="604"/>
        <end position="620"/>
    </location>
</feature>
<dbReference type="Proteomes" id="UP001153618">
    <property type="component" value="Unassembled WGS sequence"/>
</dbReference>
<proteinExistence type="predicted"/>
<keyword evidence="3" id="KW-1185">Reference proteome</keyword>
<evidence type="ECO:0000313" key="2">
    <source>
        <dbReference type="EMBL" id="CAG8205314.1"/>
    </source>
</evidence>
<protein>
    <submittedName>
        <fullName evidence="2">Uncharacterized protein</fullName>
    </submittedName>
</protein>
<feature type="region of interest" description="Disordered" evidence="1">
    <location>
        <begin position="489"/>
        <end position="628"/>
    </location>
</feature>
<feature type="compositionally biased region" description="Polar residues" evidence="1">
    <location>
        <begin position="280"/>
        <end position="298"/>
    </location>
</feature>
<feature type="region of interest" description="Disordered" evidence="1">
    <location>
        <begin position="253"/>
        <end position="302"/>
    </location>
</feature>
<comment type="caution">
    <text evidence="2">The sequence shown here is derived from an EMBL/GenBank/DDBJ whole genome shotgun (WGS) entry which is preliminary data.</text>
</comment>
<accession>A0A9W4I351</accession>
<feature type="compositionally biased region" description="Polar residues" evidence="1">
    <location>
        <begin position="540"/>
        <end position="553"/>
    </location>
</feature>
<dbReference type="EMBL" id="CAJVOS010000049">
    <property type="protein sequence ID" value="CAG8205314.1"/>
    <property type="molecule type" value="Genomic_DNA"/>
</dbReference>
<organism evidence="2 3">
    <name type="scientific">Penicillium olsonii</name>
    <dbReference type="NCBI Taxonomy" id="99116"/>
    <lineage>
        <taxon>Eukaryota</taxon>
        <taxon>Fungi</taxon>
        <taxon>Dikarya</taxon>
        <taxon>Ascomycota</taxon>
        <taxon>Pezizomycotina</taxon>
        <taxon>Eurotiomycetes</taxon>
        <taxon>Eurotiomycetidae</taxon>
        <taxon>Eurotiales</taxon>
        <taxon>Aspergillaceae</taxon>
        <taxon>Penicillium</taxon>
    </lineage>
</organism>
<sequence>MSAVPQGPVEARSLSSVTAIASNPPAYPRNPTHDKHDPLSLYIVRVPGSKDIFLSPLKPPTKSSVSAEAINASLYYLHVSTPEDDTLLQEVEEEREEEAQLRREQLEKAPIDDPARREFARLNNVRRKPVGGDATSDLPPTPPQHGTVPPTLPPRQPMPQVTAENVSFPGTPVANSQPPPAYAVSEGATGEIGPQSALQSRPLPPLPPGEESWGVSSTAEDPQKRATRWSAFAGHIQSKSEILKERYDALSAGRHSLDSPRPHLRPRSSHDRPGSPLRSPGQSPSRQRNAHGTASSNAGFHITLIRRDPTSGTQWNVATISTPRMDCNSVDIEISTPGYNRFAGSNDLPSLSSLSVNLPTGIGRAGFQQSLAAEQPKDQPKDQPTGQSNGPRKFHRQLCVSKPFDDSMGDSTNQASENSRLKSGYYVFTSPWNGTCTFASSVNGRSLKCKHMIPTPGGFISPTGENEPPPAVTVAELRFNTPFQAANLHSHAHHAAHKPHPNHVSPFNQSQLQTQHLPRPSYDSENPSPDSPPPYHSSKRGSFSQLLNPNTYSRPRAHSGPGSAPSRDRDISTPSEPRPPFNPSALLRRTSQRAQRFARQSQFHSPTQPYAHRSTSTSSGGLDCDAESDEDRLDLSLAREPAGGGLRGKSAKLGKLVIEDEGLKMLDLVVAACMAVWWRGYYY</sequence>
<dbReference type="OrthoDB" id="10003116at2759"/>
<dbReference type="AlphaFoldDB" id="A0A9W4I351"/>
<gene>
    <name evidence="2" type="ORF">POLS_LOCUS7660</name>
</gene>
<feature type="region of interest" description="Disordered" evidence="1">
    <location>
        <begin position="112"/>
        <end position="225"/>
    </location>
</feature>